<accession>A0A1I6XC47</accession>
<feature type="domain" description="Carboxymuconolactone decarboxylase-like" evidence="2">
    <location>
        <begin position="34"/>
        <end position="117"/>
    </location>
</feature>
<feature type="compositionally biased region" description="Polar residues" evidence="1">
    <location>
        <begin position="1"/>
        <end position="18"/>
    </location>
</feature>
<dbReference type="PANTHER" id="PTHR33930">
    <property type="entry name" value="ALKYL HYDROPEROXIDE REDUCTASE AHPD"/>
    <property type="match status" value="1"/>
</dbReference>
<keyword evidence="3" id="KW-0560">Oxidoreductase</keyword>
<sequence length="121" mass="12891">MQSYTDSATRLQKDNLMSKQELPAGAGQVAEQYPEVWSAYAELGRACAESGPLDARTRRLIKLALAVGARSEGAVHSHVRRGLEEGESAEALKQVAMLAIPTLGLPGGVAALTWIEDITES</sequence>
<evidence type="ECO:0000259" key="2">
    <source>
        <dbReference type="Pfam" id="PF02627"/>
    </source>
</evidence>
<dbReference type="GO" id="GO:0051920">
    <property type="term" value="F:peroxiredoxin activity"/>
    <property type="evidence" value="ECO:0007669"/>
    <property type="project" value="InterPro"/>
</dbReference>
<dbReference type="InterPro" id="IPR003779">
    <property type="entry name" value="CMD-like"/>
</dbReference>
<feature type="region of interest" description="Disordered" evidence="1">
    <location>
        <begin position="1"/>
        <end position="26"/>
    </location>
</feature>
<dbReference type="Pfam" id="PF02627">
    <property type="entry name" value="CMD"/>
    <property type="match status" value="1"/>
</dbReference>
<keyword evidence="3" id="KW-0575">Peroxidase</keyword>
<dbReference type="Proteomes" id="UP000199594">
    <property type="component" value="Unassembled WGS sequence"/>
</dbReference>
<organism evidence="3 4">
    <name type="scientific">Halomonas saccharevitans</name>
    <dbReference type="NCBI Taxonomy" id="416872"/>
    <lineage>
        <taxon>Bacteria</taxon>
        <taxon>Pseudomonadati</taxon>
        <taxon>Pseudomonadota</taxon>
        <taxon>Gammaproteobacteria</taxon>
        <taxon>Oceanospirillales</taxon>
        <taxon>Halomonadaceae</taxon>
        <taxon>Halomonas</taxon>
    </lineage>
</organism>
<protein>
    <submittedName>
        <fullName evidence="3">Uncharacterized conserved protein YurZ, alkylhydroperoxidase/carboxymuconolactone decarboxylase family</fullName>
    </submittedName>
</protein>
<gene>
    <name evidence="3" type="ORF">SAMN04487956_10257</name>
</gene>
<reference evidence="3 4" key="1">
    <citation type="submission" date="2016-10" db="EMBL/GenBank/DDBJ databases">
        <authorList>
            <person name="de Groot N.N."/>
        </authorList>
    </citation>
    <scope>NUCLEOTIDE SEQUENCE [LARGE SCALE GENOMIC DNA]</scope>
    <source>
        <strain evidence="3 4">CGMCC 1.6493</strain>
    </source>
</reference>
<dbReference type="AlphaFoldDB" id="A0A1I6XC47"/>
<dbReference type="SUPFAM" id="SSF69118">
    <property type="entry name" value="AhpD-like"/>
    <property type="match status" value="1"/>
</dbReference>
<evidence type="ECO:0000313" key="4">
    <source>
        <dbReference type="Proteomes" id="UP000199594"/>
    </source>
</evidence>
<dbReference type="PANTHER" id="PTHR33930:SF2">
    <property type="entry name" value="BLR3452 PROTEIN"/>
    <property type="match status" value="1"/>
</dbReference>
<dbReference type="InterPro" id="IPR029032">
    <property type="entry name" value="AhpD-like"/>
</dbReference>
<dbReference type="EMBL" id="FPAQ01000002">
    <property type="protein sequence ID" value="SFT35889.1"/>
    <property type="molecule type" value="Genomic_DNA"/>
</dbReference>
<evidence type="ECO:0000256" key="1">
    <source>
        <dbReference type="SAM" id="MobiDB-lite"/>
    </source>
</evidence>
<evidence type="ECO:0000313" key="3">
    <source>
        <dbReference type="EMBL" id="SFT35889.1"/>
    </source>
</evidence>
<dbReference type="Gene3D" id="1.20.1290.10">
    <property type="entry name" value="AhpD-like"/>
    <property type="match status" value="1"/>
</dbReference>
<proteinExistence type="predicted"/>
<name>A0A1I6XC47_9GAMM</name>